<feature type="transmembrane region" description="Helical" evidence="11">
    <location>
        <begin position="986"/>
        <end position="1005"/>
    </location>
</feature>
<keyword evidence="3" id="KW-0813">Transport</keyword>
<dbReference type="EMBL" id="JARQWQ010000017">
    <property type="protein sequence ID" value="KAK2566174.1"/>
    <property type="molecule type" value="Genomic_DNA"/>
</dbReference>
<evidence type="ECO:0000256" key="5">
    <source>
        <dbReference type="ARBA" id="ARBA00022737"/>
    </source>
</evidence>
<feature type="transmembrane region" description="Helical" evidence="11">
    <location>
        <begin position="174"/>
        <end position="194"/>
    </location>
</feature>
<gene>
    <name evidence="14" type="ORF">P5673_009625</name>
</gene>
<evidence type="ECO:0000313" key="14">
    <source>
        <dbReference type="EMBL" id="KAK2566174.1"/>
    </source>
</evidence>
<accession>A0AAD9QRJ2</accession>
<evidence type="ECO:0000313" key="15">
    <source>
        <dbReference type="Proteomes" id="UP001249851"/>
    </source>
</evidence>
<dbReference type="GO" id="GO:0140359">
    <property type="term" value="F:ABC-type transporter activity"/>
    <property type="evidence" value="ECO:0007669"/>
    <property type="project" value="InterPro"/>
</dbReference>
<dbReference type="PANTHER" id="PTHR24223">
    <property type="entry name" value="ATP-BINDING CASSETTE SUB-FAMILY C"/>
    <property type="match status" value="1"/>
</dbReference>
<evidence type="ECO:0000256" key="1">
    <source>
        <dbReference type="ARBA" id="ARBA00004141"/>
    </source>
</evidence>
<dbReference type="GO" id="GO:0005524">
    <property type="term" value="F:ATP binding"/>
    <property type="evidence" value="ECO:0007669"/>
    <property type="project" value="UniProtKB-KW"/>
</dbReference>
<feature type="transmembrane region" description="Helical" evidence="11">
    <location>
        <begin position="367"/>
        <end position="386"/>
    </location>
</feature>
<dbReference type="SMART" id="SM00382">
    <property type="entry name" value="AAA"/>
    <property type="match status" value="2"/>
</dbReference>
<proteinExistence type="inferred from homology"/>
<evidence type="ECO:0000256" key="6">
    <source>
        <dbReference type="ARBA" id="ARBA00022741"/>
    </source>
</evidence>
<name>A0AAD9QRJ2_ACRCE</name>
<dbReference type="PANTHER" id="PTHR24223:SF456">
    <property type="entry name" value="MULTIDRUG RESISTANCE-ASSOCIATED PROTEIN LETHAL(2)03659"/>
    <property type="match status" value="1"/>
</dbReference>
<dbReference type="CDD" id="cd03244">
    <property type="entry name" value="ABCC_MRP_domain2"/>
    <property type="match status" value="1"/>
</dbReference>
<dbReference type="CDD" id="cd03250">
    <property type="entry name" value="ABCC_MRP_domain1"/>
    <property type="match status" value="1"/>
</dbReference>
<feature type="transmembrane region" description="Helical" evidence="11">
    <location>
        <begin position="872"/>
        <end position="888"/>
    </location>
</feature>
<dbReference type="SUPFAM" id="SSF52540">
    <property type="entry name" value="P-loop containing nucleoside triphosphate hydrolases"/>
    <property type="match status" value="2"/>
</dbReference>
<feature type="region of interest" description="Disordered" evidence="10">
    <location>
        <begin position="1"/>
        <end position="22"/>
    </location>
</feature>
<evidence type="ECO:0000256" key="7">
    <source>
        <dbReference type="ARBA" id="ARBA00022840"/>
    </source>
</evidence>
<feature type="domain" description="ABC transmembrane type-1" evidence="13">
    <location>
        <begin position="115"/>
        <end position="387"/>
    </location>
</feature>
<keyword evidence="15" id="KW-1185">Reference proteome</keyword>
<evidence type="ECO:0000256" key="8">
    <source>
        <dbReference type="ARBA" id="ARBA00022989"/>
    </source>
</evidence>
<dbReference type="PROSITE" id="PS00211">
    <property type="entry name" value="ABC_TRANSPORTER_1"/>
    <property type="match status" value="1"/>
</dbReference>
<dbReference type="InterPro" id="IPR011527">
    <property type="entry name" value="ABC1_TM_dom"/>
</dbReference>
<dbReference type="InterPro" id="IPR044746">
    <property type="entry name" value="ABCC_6TM_D1"/>
</dbReference>
<dbReference type="InterPro" id="IPR036640">
    <property type="entry name" value="ABC1_TM_sf"/>
</dbReference>
<comment type="similarity">
    <text evidence="2">Belongs to the ABC transporter superfamily. ABCC family. Conjugate transporter (TC 3.A.1.208) subfamily.</text>
</comment>
<reference evidence="14" key="2">
    <citation type="journal article" date="2023" name="Science">
        <title>Genomic signatures of disease resistance in endangered staghorn corals.</title>
        <authorList>
            <person name="Vollmer S.V."/>
            <person name="Selwyn J.D."/>
            <person name="Despard B.A."/>
            <person name="Roesel C.L."/>
        </authorList>
    </citation>
    <scope>NUCLEOTIDE SEQUENCE</scope>
    <source>
        <strain evidence="14">K2</strain>
    </source>
</reference>
<dbReference type="InterPro" id="IPR044726">
    <property type="entry name" value="ABCC_6TM_D2"/>
</dbReference>
<keyword evidence="6" id="KW-0547">Nucleotide-binding</keyword>
<feature type="transmembrane region" description="Helical" evidence="11">
    <location>
        <begin position="341"/>
        <end position="361"/>
    </location>
</feature>
<dbReference type="CDD" id="cd18579">
    <property type="entry name" value="ABC_6TM_ABCC_D1"/>
    <property type="match status" value="1"/>
</dbReference>
<dbReference type="GO" id="GO:0016020">
    <property type="term" value="C:membrane"/>
    <property type="evidence" value="ECO:0007669"/>
    <property type="project" value="UniProtKB-SubCell"/>
</dbReference>
<organism evidence="14 15">
    <name type="scientific">Acropora cervicornis</name>
    <name type="common">Staghorn coral</name>
    <dbReference type="NCBI Taxonomy" id="6130"/>
    <lineage>
        <taxon>Eukaryota</taxon>
        <taxon>Metazoa</taxon>
        <taxon>Cnidaria</taxon>
        <taxon>Anthozoa</taxon>
        <taxon>Hexacorallia</taxon>
        <taxon>Scleractinia</taxon>
        <taxon>Astrocoeniina</taxon>
        <taxon>Acroporidae</taxon>
        <taxon>Acropora</taxon>
    </lineage>
</organism>
<comment type="subcellular location">
    <subcellularLocation>
        <location evidence="1">Membrane</location>
        <topology evidence="1">Multi-pass membrane protein</topology>
    </subcellularLocation>
</comment>
<dbReference type="InterPro" id="IPR003593">
    <property type="entry name" value="AAA+_ATPase"/>
</dbReference>
<feature type="domain" description="ABC transporter" evidence="12">
    <location>
        <begin position="1093"/>
        <end position="1326"/>
    </location>
</feature>
<feature type="domain" description="ABC transporter" evidence="12">
    <location>
        <begin position="468"/>
        <end position="691"/>
    </location>
</feature>
<comment type="caution">
    <text evidence="14">The sequence shown here is derived from an EMBL/GenBank/DDBJ whole genome shotgun (WGS) entry which is preliminary data.</text>
</comment>
<dbReference type="FunFam" id="3.40.50.300:FF:000973">
    <property type="entry name" value="Multidrug resistance-associated protein 4"/>
    <property type="match status" value="1"/>
</dbReference>
<dbReference type="Pfam" id="PF00005">
    <property type="entry name" value="ABC_tran"/>
    <property type="match status" value="2"/>
</dbReference>
<sequence length="1333" mass="149952">MHNQNHCSLTAGSGGTEMDGQQEGLKELKINPLKNASIFSLLFFRWMNDTLKVGSERPLQDGDLHSIQDKFKTETLVEKLELEWNRECDSCAQKNGRQPRLWKVMFRMFSFKNYFLLCVVKFTHSAASIVLPVLVWLFLTSLSENSAMDYYSTLKYVGCICAVTLVKGISQHHAFFLSGICGMQMASSVIGLIYKTILTLNRRTVNDLITGQAINMVSNDANRLKNAGWGMLFLVFAPLEIVTSGFLLWYLIGWQALLGAGFFFVVILYVSIMSKMAGHFHKKAASNTDERLELMNEIITGIRTIKMSAWEWNFKDMLSGIRKKEMSWTCWRGAIISSFDALYFTNTSLAGFFSITFLLYSKSCDQLTAFQIFTLISTLNVIRFSVSVSMGETLHLLADAKVSLQRIQNFLQSVFSVKFQEMPKDSSNRGKDNPGFHNIFGQHLNFAALISRQSENSSSQGENASPCISLKNVFCSWNEKDGLKTLKNITMDIYNKHFVAITGSVGSGKSSLLQTILRELPQTTGEIKCYGSIAYCPQLPWVFSGTVRENITFGKPFDNVRYQTIVNACSLQKDFQQLPKGDLTNIGQRGVCLSGGQRARTCLARTLYTNADIILLDDPFSAVDARVANHLFSECIQGLLSEKCRVLVTHHHEFLTRAGEIFVLSDGKVVEHGTYDFLLTKDVLSNPEVVQNEISKGSDGSFEHSERLIRLRRRSTRRSRQSRNEVIDLKENDEERKVGSVTWSLYWQYFRSAYPVIRLLCLLLLVLLAQVVLVSPHWWLSQIAEMSPSEQRSKVTLAIYASLVVGALFLSAAVSFLVYYTLLHASENLHNKMVTAVLQAPVLFFDTNPVGRILNRFSKDLGCMDDTLPPQFLLAVQLCLFTLGAALLSAVTNYWLIIGIIPLVVLFFYFGRYYLKTSRELWRIEALKCSPVYSHISDSMSGLEVIRSSGMEKKFLHDLFEYQDQNTSVVIMVLGCSKWLGVRLEVLCSLLVTLVAAGAVFITQLPGKRPLLSSFSFPLPPIIFSSDTIAGMSLTYAMETLDAAQFGVQLMSEIENLMTSVERVLTYTNLTPEEGYFTADYDPTSSWPEKCDLKIENLSLSYVEGGTRVLKDITIEIKDKEKIGVVGRTGSGKSSMVAALFRMPEPDGKVTLNGVSLKSLDLQSARQTFSVITQDPVLFAGTLRSNLDPFNKHSDHELWTVLEEAQMKQWVCHLPGQLQHKLIESGSNISVGERQLLCLARVLLEKRKIVILDEANANVDFKTDRLIQEVIRTKFKNITVISIAHRVDTIIDYDRVLVLDEGRVVEFDRPSTLMNRKGSYLAQLVKSFSDNVS</sequence>
<evidence type="ECO:0000256" key="9">
    <source>
        <dbReference type="ARBA" id="ARBA00023136"/>
    </source>
</evidence>
<dbReference type="Pfam" id="PF00664">
    <property type="entry name" value="ABC_membrane"/>
    <property type="match status" value="2"/>
</dbReference>
<feature type="transmembrane region" description="Helical" evidence="11">
    <location>
        <begin position="799"/>
        <end position="823"/>
    </location>
</feature>
<dbReference type="GO" id="GO:0016887">
    <property type="term" value="F:ATP hydrolysis activity"/>
    <property type="evidence" value="ECO:0007669"/>
    <property type="project" value="InterPro"/>
</dbReference>
<evidence type="ECO:0000259" key="13">
    <source>
        <dbReference type="PROSITE" id="PS50929"/>
    </source>
</evidence>
<dbReference type="InterPro" id="IPR003439">
    <property type="entry name" value="ABC_transporter-like_ATP-bd"/>
</dbReference>
<dbReference type="Gene3D" id="3.40.50.300">
    <property type="entry name" value="P-loop containing nucleotide triphosphate hydrolases"/>
    <property type="match status" value="2"/>
</dbReference>
<reference evidence="14" key="1">
    <citation type="journal article" date="2023" name="G3 (Bethesda)">
        <title>Whole genome assembly and annotation of the endangered Caribbean coral Acropora cervicornis.</title>
        <authorList>
            <person name="Selwyn J.D."/>
            <person name="Vollmer S.V."/>
        </authorList>
    </citation>
    <scope>NUCLEOTIDE SEQUENCE</scope>
    <source>
        <strain evidence="14">K2</strain>
    </source>
</reference>
<dbReference type="FunFam" id="3.40.50.300:FF:000163">
    <property type="entry name" value="Multidrug resistance-associated protein member 4"/>
    <property type="match status" value="1"/>
</dbReference>
<feature type="transmembrane region" description="Helical" evidence="11">
    <location>
        <begin position="229"/>
        <end position="250"/>
    </location>
</feature>
<feature type="transmembrane region" description="Helical" evidence="11">
    <location>
        <begin position="756"/>
        <end position="779"/>
    </location>
</feature>
<feature type="transmembrane region" description="Helical" evidence="11">
    <location>
        <begin position="114"/>
        <end position="139"/>
    </location>
</feature>
<dbReference type="InterPro" id="IPR017871">
    <property type="entry name" value="ABC_transporter-like_CS"/>
</dbReference>
<protein>
    <submittedName>
        <fullName evidence="14">ATP-binding cassette sub-family C member 4</fullName>
    </submittedName>
</protein>
<feature type="transmembrane region" description="Helical" evidence="11">
    <location>
        <begin position="894"/>
        <end position="915"/>
    </location>
</feature>
<keyword evidence="9 11" id="KW-0472">Membrane</keyword>
<dbReference type="Gene3D" id="1.20.1560.10">
    <property type="entry name" value="ABC transporter type 1, transmembrane domain"/>
    <property type="match status" value="2"/>
</dbReference>
<dbReference type="Proteomes" id="UP001249851">
    <property type="component" value="Unassembled WGS sequence"/>
</dbReference>
<evidence type="ECO:0000256" key="3">
    <source>
        <dbReference type="ARBA" id="ARBA00022448"/>
    </source>
</evidence>
<evidence type="ECO:0000256" key="2">
    <source>
        <dbReference type="ARBA" id="ARBA00009726"/>
    </source>
</evidence>
<evidence type="ECO:0000259" key="12">
    <source>
        <dbReference type="PROSITE" id="PS50893"/>
    </source>
</evidence>
<dbReference type="InterPro" id="IPR027417">
    <property type="entry name" value="P-loop_NTPase"/>
</dbReference>
<feature type="transmembrane region" description="Helical" evidence="11">
    <location>
        <begin position="256"/>
        <end position="273"/>
    </location>
</feature>
<keyword evidence="4 11" id="KW-0812">Transmembrane</keyword>
<keyword evidence="5" id="KW-0677">Repeat</keyword>
<evidence type="ECO:0000256" key="10">
    <source>
        <dbReference type="SAM" id="MobiDB-lite"/>
    </source>
</evidence>
<keyword evidence="8 11" id="KW-1133">Transmembrane helix</keyword>
<dbReference type="PROSITE" id="PS50893">
    <property type="entry name" value="ABC_TRANSPORTER_2"/>
    <property type="match status" value="2"/>
</dbReference>
<dbReference type="PROSITE" id="PS50929">
    <property type="entry name" value="ABC_TM1F"/>
    <property type="match status" value="2"/>
</dbReference>
<feature type="compositionally biased region" description="Polar residues" evidence="10">
    <location>
        <begin position="1"/>
        <end position="11"/>
    </location>
</feature>
<dbReference type="FunFam" id="1.20.1560.10:FF:000013">
    <property type="entry name" value="ABC transporter C family member 2"/>
    <property type="match status" value="1"/>
</dbReference>
<evidence type="ECO:0000256" key="11">
    <source>
        <dbReference type="SAM" id="Phobius"/>
    </source>
</evidence>
<dbReference type="InterPro" id="IPR050173">
    <property type="entry name" value="ABC_transporter_C-like"/>
</dbReference>
<keyword evidence="7 14" id="KW-0067">ATP-binding</keyword>
<dbReference type="SUPFAM" id="SSF90123">
    <property type="entry name" value="ABC transporter transmembrane region"/>
    <property type="match status" value="2"/>
</dbReference>
<feature type="domain" description="ABC transmembrane type-1" evidence="13">
    <location>
        <begin position="762"/>
        <end position="1001"/>
    </location>
</feature>
<dbReference type="CDD" id="cd18580">
    <property type="entry name" value="ABC_6TM_ABCC_D2"/>
    <property type="match status" value="1"/>
</dbReference>
<evidence type="ECO:0000256" key="4">
    <source>
        <dbReference type="ARBA" id="ARBA00022692"/>
    </source>
</evidence>